<comment type="catalytic activity">
    <reaction evidence="6 7">
        <text>N-acetyl-L-glutamate 5-semialdehyde + phosphate + NADP(+) = N-acetyl-L-glutamyl 5-phosphate + NADPH + H(+)</text>
        <dbReference type="Rhea" id="RHEA:21588"/>
        <dbReference type="ChEBI" id="CHEBI:15378"/>
        <dbReference type="ChEBI" id="CHEBI:29123"/>
        <dbReference type="ChEBI" id="CHEBI:43474"/>
        <dbReference type="ChEBI" id="CHEBI:57783"/>
        <dbReference type="ChEBI" id="CHEBI:57936"/>
        <dbReference type="ChEBI" id="CHEBI:58349"/>
        <dbReference type="EC" id="1.2.1.38"/>
    </reaction>
</comment>
<dbReference type="InterPro" id="IPR058924">
    <property type="entry name" value="AGPR_dimerisation_dom"/>
</dbReference>
<dbReference type="InterPro" id="IPR000706">
    <property type="entry name" value="AGPR_type-1"/>
</dbReference>
<protein>
    <recommendedName>
        <fullName evidence="7">N-acetyl-gamma-glutamyl-phosphate reductase</fullName>
        <shortName evidence="7">AGPR</shortName>
        <ecNumber evidence="7">1.2.1.38</ecNumber>
    </recommendedName>
    <alternativeName>
        <fullName evidence="7">N-acetyl-glutamate semialdehyde dehydrogenase</fullName>
        <shortName evidence="7">NAGSA dehydrogenase</shortName>
    </alternativeName>
</protein>
<keyword evidence="7" id="KW-0963">Cytoplasm</keyword>
<dbReference type="CDD" id="cd17895">
    <property type="entry name" value="AGPR_1_N"/>
    <property type="match status" value="1"/>
</dbReference>
<dbReference type="AlphaFoldDB" id="A0A9D1Q2G0"/>
<dbReference type="Pfam" id="PF22698">
    <property type="entry name" value="Semialdhyde_dhC_1"/>
    <property type="match status" value="1"/>
</dbReference>
<dbReference type="SUPFAM" id="SSF51735">
    <property type="entry name" value="NAD(P)-binding Rossmann-fold domains"/>
    <property type="match status" value="1"/>
</dbReference>
<dbReference type="GO" id="GO:0005737">
    <property type="term" value="C:cytoplasm"/>
    <property type="evidence" value="ECO:0007669"/>
    <property type="project" value="UniProtKB-SubCell"/>
</dbReference>
<comment type="pathway">
    <text evidence="1 7">Amino-acid biosynthesis; L-arginine biosynthesis; N(2)-acetyl-L-ornithine from L-glutamate: step 3/4.</text>
</comment>
<dbReference type="InterPro" id="IPR000534">
    <property type="entry name" value="Semialdehyde_DH_NAD-bd"/>
</dbReference>
<dbReference type="PROSITE" id="PS01224">
    <property type="entry name" value="ARGC"/>
    <property type="match status" value="1"/>
</dbReference>
<feature type="domain" description="Semialdehyde dehydrogenase NAD-binding" evidence="9">
    <location>
        <begin position="3"/>
        <end position="142"/>
    </location>
</feature>
<evidence type="ECO:0000256" key="7">
    <source>
        <dbReference type="HAMAP-Rule" id="MF_00150"/>
    </source>
</evidence>
<comment type="subcellular location">
    <subcellularLocation>
        <location evidence="7">Cytoplasm</location>
    </subcellularLocation>
</comment>
<evidence type="ECO:0000256" key="5">
    <source>
        <dbReference type="ARBA" id="ARBA00023002"/>
    </source>
</evidence>
<evidence type="ECO:0000256" key="8">
    <source>
        <dbReference type="PROSITE-ProRule" id="PRU10010"/>
    </source>
</evidence>
<evidence type="ECO:0000259" key="9">
    <source>
        <dbReference type="SMART" id="SM00859"/>
    </source>
</evidence>
<keyword evidence="3 7" id="KW-0028">Amino-acid biosynthesis</keyword>
<dbReference type="NCBIfam" id="TIGR01850">
    <property type="entry name" value="argC"/>
    <property type="match status" value="1"/>
</dbReference>
<keyword evidence="2 7" id="KW-0055">Arginine biosynthesis</keyword>
<evidence type="ECO:0000256" key="6">
    <source>
        <dbReference type="ARBA" id="ARBA00050557"/>
    </source>
</evidence>
<evidence type="ECO:0000256" key="4">
    <source>
        <dbReference type="ARBA" id="ARBA00022857"/>
    </source>
</evidence>
<feature type="active site" evidence="7 8">
    <location>
        <position position="150"/>
    </location>
</feature>
<organism evidence="10 11">
    <name type="scientific">Candidatus Protoclostridium stercorigallinarum</name>
    <dbReference type="NCBI Taxonomy" id="2838741"/>
    <lineage>
        <taxon>Bacteria</taxon>
        <taxon>Bacillati</taxon>
        <taxon>Bacillota</taxon>
        <taxon>Clostridia</taxon>
        <taxon>Candidatus Protoclostridium</taxon>
    </lineage>
</organism>
<accession>A0A9D1Q2G0</accession>
<dbReference type="Proteomes" id="UP000823990">
    <property type="component" value="Unassembled WGS sequence"/>
</dbReference>
<comment type="function">
    <text evidence="7">Catalyzes the NADPH-dependent reduction of N-acetyl-5-glutamyl phosphate to yield N-acetyl-L-glutamate 5-semialdehyde.</text>
</comment>
<dbReference type="Gene3D" id="3.40.50.720">
    <property type="entry name" value="NAD(P)-binding Rossmann-like Domain"/>
    <property type="match status" value="1"/>
</dbReference>
<dbReference type="SUPFAM" id="SSF55347">
    <property type="entry name" value="Glyceraldehyde-3-phosphate dehydrogenase-like, C-terminal domain"/>
    <property type="match status" value="1"/>
</dbReference>
<evidence type="ECO:0000313" key="11">
    <source>
        <dbReference type="Proteomes" id="UP000823990"/>
    </source>
</evidence>
<dbReference type="InterPro" id="IPR036291">
    <property type="entry name" value="NAD(P)-bd_dom_sf"/>
</dbReference>
<keyword evidence="5 7" id="KW-0560">Oxidoreductase</keyword>
<comment type="similarity">
    <text evidence="7">Belongs to the NAGSA dehydrogenase family. Type 1 subfamily.</text>
</comment>
<evidence type="ECO:0000313" key="10">
    <source>
        <dbReference type="EMBL" id="HIW03032.1"/>
    </source>
</evidence>
<dbReference type="CDD" id="cd23934">
    <property type="entry name" value="AGPR_1_C"/>
    <property type="match status" value="1"/>
</dbReference>
<dbReference type="GO" id="GO:0003942">
    <property type="term" value="F:N-acetyl-gamma-glutamyl-phosphate reductase activity"/>
    <property type="evidence" value="ECO:0007669"/>
    <property type="project" value="UniProtKB-UniRule"/>
</dbReference>
<dbReference type="Pfam" id="PF01118">
    <property type="entry name" value="Semialdhyde_dh"/>
    <property type="match status" value="1"/>
</dbReference>
<dbReference type="HAMAP" id="MF_00150">
    <property type="entry name" value="ArgC_type1"/>
    <property type="match status" value="1"/>
</dbReference>
<name>A0A9D1Q2G0_9FIRM</name>
<dbReference type="FunFam" id="3.30.360.10:FF:000014">
    <property type="entry name" value="N-acetyl-gamma-glutamyl-phosphate reductase"/>
    <property type="match status" value="1"/>
</dbReference>
<dbReference type="InterPro" id="IPR023013">
    <property type="entry name" value="AGPR_AS"/>
</dbReference>
<dbReference type="InterPro" id="IPR050085">
    <property type="entry name" value="AGPR"/>
</dbReference>
<dbReference type="PANTHER" id="PTHR32338">
    <property type="entry name" value="N-ACETYL-GAMMA-GLUTAMYL-PHOSPHATE REDUCTASE, CHLOROPLASTIC-RELATED-RELATED"/>
    <property type="match status" value="1"/>
</dbReference>
<proteinExistence type="inferred from homology"/>
<evidence type="ECO:0000256" key="1">
    <source>
        <dbReference type="ARBA" id="ARBA00004862"/>
    </source>
</evidence>
<evidence type="ECO:0000256" key="2">
    <source>
        <dbReference type="ARBA" id="ARBA00022571"/>
    </source>
</evidence>
<evidence type="ECO:0000256" key="3">
    <source>
        <dbReference type="ARBA" id="ARBA00022605"/>
    </source>
</evidence>
<dbReference type="SMART" id="SM00859">
    <property type="entry name" value="Semialdhyde_dh"/>
    <property type="match status" value="1"/>
</dbReference>
<dbReference type="GO" id="GO:0070401">
    <property type="term" value="F:NADP+ binding"/>
    <property type="evidence" value="ECO:0007669"/>
    <property type="project" value="InterPro"/>
</dbReference>
<comment type="caution">
    <text evidence="10">The sequence shown here is derived from an EMBL/GenBank/DDBJ whole genome shotgun (WGS) entry which is preliminary data.</text>
</comment>
<keyword evidence="4 7" id="KW-0521">NADP</keyword>
<dbReference type="PANTHER" id="PTHR32338:SF10">
    <property type="entry name" value="N-ACETYL-GAMMA-GLUTAMYL-PHOSPHATE REDUCTASE, CHLOROPLASTIC-RELATED"/>
    <property type="match status" value="1"/>
</dbReference>
<sequence>MIKVGIIGANGYTGFELMRLLAAHPEAEVSIAASRSLAGKRVAETYPALFGAYGDMTYSDVDLEAAAECDVVFACLPHGESAEICGRLIDGGTKVIDLSADYRYDDVSLYERTYKKEHPRKDLAAEAVYGLPEYERDRIKGARLIGNPGCYVTASVLAIKPLVMSGVIDPNGVVVDAKSGVSGAGRKADVAYNANEVEGNFKAYSVSVHRHTTEIEEKSGAVVTFAPHLLPIKRGILATIYCTLAPGKTAEDAAKAYERYRNEPFVHFTGDLLPEIKQAAGSNCCYIGMTAEEKTNRLIVVSVIDNLIKGASGQAIQNMNVMFGLPETEGLPLVGFHL</sequence>
<dbReference type="GO" id="GO:0006526">
    <property type="term" value="P:L-arginine biosynthetic process"/>
    <property type="evidence" value="ECO:0007669"/>
    <property type="project" value="UniProtKB-UniRule"/>
</dbReference>
<dbReference type="Gene3D" id="3.30.360.10">
    <property type="entry name" value="Dihydrodipicolinate Reductase, domain 2"/>
    <property type="match status" value="1"/>
</dbReference>
<reference evidence="10" key="2">
    <citation type="submission" date="2021-04" db="EMBL/GenBank/DDBJ databases">
        <authorList>
            <person name="Gilroy R."/>
        </authorList>
    </citation>
    <scope>NUCLEOTIDE SEQUENCE</scope>
    <source>
        <strain evidence="10">12435</strain>
    </source>
</reference>
<dbReference type="EMBL" id="DXHS01000117">
    <property type="protein sequence ID" value="HIW03032.1"/>
    <property type="molecule type" value="Genomic_DNA"/>
</dbReference>
<dbReference type="GO" id="GO:0051287">
    <property type="term" value="F:NAD binding"/>
    <property type="evidence" value="ECO:0007669"/>
    <property type="project" value="InterPro"/>
</dbReference>
<reference evidence="10" key="1">
    <citation type="journal article" date="2021" name="PeerJ">
        <title>Extensive microbial diversity within the chicken gut microbiome revealed by metagenomics and culture.</title>
        <authorList>
            <person name="Gilroy R."/>
            <person name="Ravi A."/>
            <person name="Getino M."/>
            <person name="Pursley I."/>
            <person name="Horton D.L."/>
            <person name="Alikhan N.F."/>
            <person name="Baker D."/>
            <person name="Gharbi K."/>
            <person name="Hall N."/>
            <person name="Watson M."/>
            <person name="Adriaenssens E.M."/>
            <person name="Foster-Nyarko E."/>
            <person name="Jarju S."/>
            <person name="Secka A."/>
            <person name="Antonio M."/>
            <person name="Oren A."/>
            <person name="Chaudhuri R.R."/>
            <person name="La Ragione R."/>
            <person name="Hildebrand F."/>
            <person name="Pallen M.J."/>
        </authorList>
    </citation>
    <scope>NUCLEOTIDE SEQUENCE</scope>
    <source>
        <strain evidence="10">12435</strain>
    </source>
</reference>
<dbReference type="EC" id="1.2.1.38" evidence="7"/>
<gene>
    <name evidence="7 10" type="primary">argC</name>
    <name evidence="10" type="ORF">H9892_06805</name>
</gene>